<dbReference type="Gene3D" id="3.30.200.20">
    <property type="entry name" value="Phosphorylase Kinase, domain 1"/>
    <property type="match status" value="1"/>
</dbReference>
<evidence type="ECO:0000313" key="3">
    <source>
        <dbReference type="Proteomes" id="UP000250299"/>
    </source>
</evidence>
<accession>A0A2Z4RJC0</accession>
<sequence length="355" mass="39503">MKPTLPDFDGLLDWSVLQPWLDDAGLPGDGPITEVRQLTGGSQNNLFMLNRGTRQMVLRRPPRHLRANSNETMLREARVLKALAGSDVPHPALLAVCTDSSMMGVNFFLMEPLEGFSPAGQLQGRYATDASWRYQMGEAFVRAAASLSQVDYQQAGLADFGRPENWHGRQVDRWRSQLDGYRDTPGYQQSGLPSVDEVGRWLADNVPQDGRIGIIHGDYQWPNVMFSLESPRISGLIDWELSTLGDPLLDLAWVLTSWREPGDPQIPGAGSKPVVEPWDGFMSRSELIALYGELTGRDLSSLAWFFVLACYKLACLLEGTYARSLVGKAPKEMGDYLHNYATWLMAKARQLISAA</sequence>
<feature type="domain" description="Aminoglycoside phosphotransferase" evidence="1">
    <location>
        <begin position="34"/>
        <end position="265"/>
    </location>
</feature>
<dbReference type="Pfam" id="PF01636">
    <property type="entry name" value="APH"/>
    <property type="match status" value="1"/>
</dbReference>
<dbReference type="AlphaFoldDB" id="A0A2Z4RJC0"/>
<dbReference type="InterPro" id="IPR052898">
    <property type="entry name" value="ACAD10-like"/>
</dbReference>
<dbReference type="PANTHER" id="PTHR47829">
    <property type="entry name" value="HYDROLASE, PUTATIVE (AFU_ORTHOLOGUE AFUA_1G12880)-RELATED"/>
    <property type="match status" value="1"/>
</dbReference>
<name>A0A2Z4RJC0_PSEPU</name>
<dbReference type="CDD" id="cd05154">
    <property type="entry name" value="ACAD10_11_N-like"/>
    <property type="match status" value="1"/>
</dbReference>
<dbReference type="PANTHER" id="PTHR47829:SF1">
    <property type="entry name" value="HAD FAMILY PHOSPHATASE"/>
    <property type="match status" value="1"/>
</dbReference>
<dbReference type="EMBL" id="CP029693">
    <property type="protein sequence ID" value="AWY40094.1"/>
    <property type="molecule type" value="Genomic_DNA"/>
</dbReference>
<evidence type="ECO:0000313" key="2">
    <source>
        <dbReference type="EMBL" id="AWY40094.1"/>
    </source>
</evidence>
<protein>
    <submittedName>
        <fullName evidence="2">Phosphotransferase family protein</fullName>
    </submittedName>
</protein>
<reference evidence="2 3" key="1">
    <citation type="submission" date="2018-05" db="EMBL/GenBank/DDBJ databases">
        <title>Whole genome sequence of Pseudomonas putida JBC17.</title>
        <authorList>
            <person name="Lee Y.H."/>
            <person name="David K."/>
        </authorList>
    </citation>
    <scope>NUCLEOTIDE SEQUENCE [LARGE SCALE GENOMIC DNA]</scope>
    <source>
        <strain evidence="2 3">JBC17</strain>
    </source>
</reference>
<keyword evidence="2" id="KW-0808">Transferase</keyword>
<gene>
    <name evidence="2" type="ORF">DKY63_09350</name>
</gene>
<dbReference type="OrthoDB" id="3806873at2"/>
<organism evidence="2 3">
    <name type="scientific">Pseudomonas putida</name>
    <name type="common">Arthrobacter siderocapsulatus</name>
    <dbReference type="NCBI Taxonomy" id="303"/>
    <lineage>
        <taxon>Bacteria</taxon>
        <taxon>Pseudomonadati</taxon>
        <taxon>Pseudomonadota</taxon>
        <taxon>Gammaproteobacteria</taxon>
        <taxon>Pseudomonadales</taxon>
        <taxon>Pseudomonadaceae</taxon>
        <taxon>Pseudomonas</taxon>
    </lineage>
</organism>
<dbReference type="Gene3D" id="3.90.1200.10">
    <property type="match status" value="1"/>
</dbReference>
<dbReference type="RefSeq" id="WP_096511926.1">
    <property type="nucleotide sequence ID" value="NZ_CP029693.1"/>
</dbReference>
<dbReference type="Proteomes" id="UP000250299">
    <property type="component" value="Chromosome"/>
</dbReference>
<dbReference type="InterPro" id="IPR002575">
    <property type="entry name" value="Aminoglycoside_PTrfase"/>
</dbReference>
<dbReference type="GO" id="GO:0016740">
    <property type="term" value="F:transferase activity"/>
    <property type="evidence" value="ECO:0007669"/>
    <property type="project" value="UniProtKB-KW"/>
</dbReference>
<dbReference type="InterPro" id="IPR041726">
    <property type="entry name" value="ACAD10_11_N"/>
</dbReference>
<dbReference type="SUPFAM" id="SSF56112">
    <property type="entry name" value="Protein kinase-like (PK-like)"/>
    <property type="match status" value="1"/>
</dbReference>
<evidence type="ECO:0000259" key="1">
    <source>
        <dbReference type="Pfam" id="PF01636"/>
    </source>
</evidence>
<dbReference type="InterPro" id="IPR011009">
    <property type="entry name" value="Kinase-like_dom_sf"/>
</dbReference>
<proteinExistence type="predicted"/>